<dbReference type="InterPro" id="IPR027417">
    <property type="entry name" value="P-loop_NTPase"/>
</dbReference>
<evidence type="ECO:0000259" key="1">
    <source>
        <dbReference type="Pfam" id="PF01656"/>
    </source>
</evidence>
<dbReference type="AlphaFoldDB" id="A0AAW7LH98"/>
<dbReference type="InterPro" id="IPR050678">
    <property type="entry name" value="DNA_Partitioning_ATPase"/>
</dbReference>
<name>A0AAW7LH98_BIFBR</name>
<evidence type="ECO:0000313" key="2">
    <source>
        <dbReference type="EMBL" id="MDN4187700.1"/>
    </source>
</evidence>
<sequence>MTMIITIANAKGGVGKTTSAMYLAQAAKLRDPDLEVMVLDADPQSSVTQWALDAEGQGVSIGYRVDSANSATLSRLGKCRPSGLILVDTPPSGAALDEACRVADFVIIPTSLTPLDLQQTFKWDRSIKDKPHCVLVLDADLRTPACRATIDALDAEGVARFDAVVCHRQDIVCSFMAAPSKLWECADVWAELVEVLSRAFSSDWLPVSWSCSSAGSLPAGCSASCSRGFDRAWTSGPTCG</sequence>
<accession>A0AAW7LH98</accession>
<dbReference type="PANTHER" id="PTHR13696:SF96">
    <property type="entry name" value="COBQ_COBB_MIND_PARA NUCLEOTIDE BINDING DOMAIN-CONTAINING PROTEIN"/>
    <property type="match status" value="1"/>
</dbReference>
<protein>
    <submittedName>
        <fullName evidence="2">ParA family protein</fullName>
    </submittedName>
</protein>
<dbReference type="EMBL" id="QELD01000008">
    <property type="protein sequence ID" value="MDN4187700.1"/>
    <property type="molecule type" value="Genomic_DNA"/>
</dbReference>
<dbReference type="Pfam" id="PF01656">
    <property type="entry name" value="CbiA"/>
    <property type="match status" value="1"/>
</dbReference>
<reference evidence="2" key="2">
    <citation type="journal article" date="2022" name="3 Biotech.">
        <title>Isomaltooligosaccharides utilization and genomic characterization of human infant anti-inflammatory Bifidobacterium longum and Bifidobacterium breve strains.</title>
        <authorList>
            <person name="Sharma S."/>
            <person name="Singh S."/>
            <person name="Chaudhary V."/>
            <person name="Mantri S."/>
            <person name="Chander A."/>
            <person name="Maurya R."/>
            <person name="Rajarammohan S."/>
            <person name="Singh R.P."/>
            <person name="Rishi P."/>
            <person name="Bishnoi M."/>
            <person name="Bhadada S.K."/>
            <person name="Kondepudi K.K."/>
        </authorList>
    </citation>
    <scope>NUCLEOTIDE SEQUENCE</scope>
    <source>
        <strain evidence="2">Bif11</strain>
    </source>
</reference>
<dbReference type="CDD" id="cd02042">
    <property type="entry name" value="ParAB_family"/>
    <property type="match status" value="1"/>
</dbReference>
<reference evidence="2" key="1">
    <citation type="submission" date="2018-05" db="EMBL/GenBank/DDBJ databases">
        <authorList>
            <person name="Kondepudi K.K."/>
            <person name="Singh S."/>
            <person name="Chaudhry V."/>
            <person name="Mantri S."/>
            <person name="Bhadada S."/>
            <person name="Bishnoi M."/>
            <person name="Kaur J."/>
            <person name="Sharma S."/>
            <person name="Bhatia R."/>
        </authorList>
    </citation>
    <scope>NUCLEOTIDE SEQUENCE</scope>
    <source>
        <strain evidence="2">Bif11</strain>
    </source>
</reference>
<dbReference type="PANTHER" id="PTHR13696">
    <property type="entry name" value="P-LOOP CONTAINING NUCLEOSIDE TRIPHOSPHATE HYDROLASE"/>
    <property type="match status" value="1"/>
</dbReference>
<dbReference type="SUPFAM" id="SSF52540">
    <property type="entry name" value="P-loop containing nucleoside triphosphate hydrolases"/>
    <property type="match status" value="1"/>
</dbReference>
<dbReference type="Proteomes" id="UP001169990">
    <property type="component" value="Unassembled WGS sequence"/>
</dbReference>
<proteinExistence type="predicted"/>
<gene>
    <name evidence="2" type="ORF">DC496_04885</name>
</gene>
<organism evidence="2 3">
    <name type="scientific">Bifidobacterium breve</name>
    <dbReference type="NCBI Taxonomy" id="1685"/>
    <lineage>
        <taxon>Bacteria</taxon>
        <taxon>Bacillati</taxon>
        <taxon>Actinomycetota</taxon>
        <taxon>Actinomycetes</taxon>
        <taxon>Bifidobacteriales</taxon>
        <taxon>Bifidobacteriaceae</taxon>
        <taxon>Bifidobacterium</taxon>
    </lineage>
</organism>
<dbReference type="InterPro" id="IPR002586">
    <property type="entry name" value="CobQ/CobB/MinD/ParA_Nub-bd_dom"/>
</dbReference>
<evidence type="ECO:0000313" key="3">
    <source>
        <dbReference type="Proteomes" id="UP001169990"/>
    </source>
</evidence>
<feature type="domain" description="CobQ/CobB/MinD/ParA nucleotide binding" evidence="1">
    <location>
        <begin position="5"/>
        <end position="54"/>
    </location>
</feature>
<comment type="caution">
    <text evidence="2">The sequence shown here is derived from an EMBL/GenBank/DDBJ whole genome shotgun (WGS) entry which is preliminary data.</text>
</comment>
<dbReference type="Gene3D" id="3.40.50.300">
    <property type="entry name" value="P-loop containing nucleotide triphosphate hydrolases"/>
    <property type="match status" value="1"/>
</dbReference>